<dbReference type="EMBL" id="CP026538">
    <property type="protein sequence ID" value="QAZ65950.1"/>
    <property type="molecule type" value="Genomic_DNA"/>
</dbReference>
<dbReference type="UniPathway" id="UPA00053">
    <property type="reaction ID" value="UER00090"/>
</dbReference>
<comment type="caution">
    <text evidence="7">Lacks conserved residue(s) required for the propagation of feature annotation.</text>
</comment>
<evidence type="ECO:0000256" key="6">
    <source>
        <dbReference type="ARBA" id="ARBA00023239"/>
    </source>
</evidence>
<dbReference type="CDD" id="cd07304">
    <property type="entry name" value="Chorismate_synthase"/>
    <property type="match status" value="1"/>
</dbReference>
<dbReference type="HAMAP" id="MF_00300">
    <property type="entry name" value="Chorismate_synth"/>
    <property type="match status" value="1"/>
</dbReference>
<feature type="binding site" evidence="7">
    <location>
        <position position="277"/>
    </location>
    <ligand>
        <name>FMN</name>
        <dbReference type="ChEBI" id="CHEBI:58210"/>
    </ligand>
</feature>
<dbReference type="SUPFAM" id="SSF103263">
    <property type="entry name" value="Chorismate synthase, AroC"/>
    <property type="match status" value="1"/>
</dbReference>
<dbReference type="InterPro" id="IPR020541">
    <property type="entry name" value="Chorismate_synthase_CS"/>
</dbReference>
<dbReference type="GO" id="GO:0009423">
    <property type="term" value="P:chorismate biosynthetic process"/>
    <property type="evidence" value="ECO:0007669"/>
    <property type="project" value="UniProtKB-UniRule"/>
</dbReference>
<dbReference type="NCBIfam" id="TIGR00033">
    <property type="entry name" value="aroC"/>
    <property type="match status" value="1"/>
</dbReference>
<feature type="binding site" evidence="7">
    <location>
        <position position="318"/>
    </location>
    <ligand>
        <name>FMN</name>
        <dbReference type="ChEBI" id="CHEBI:58210"/>
    </ligand>
</feature>
<comment type="pathway">
    <text evidence="1 7 8">Metabolic intermediate biosynthesis; chorismate biosynthesis; chorismate from D-erythrose 4-phosphate and phosphoenolpyruvate: step 7/7.</text>
</comment>
<dbReference type="PIRSF" id="PIRSF001456">
    <property type="entry name" value="Chorismate_synth"/>
    <property type="match status" value="1"/>
</dbReference>
<keyword evidence="7" id="KW-0288">FMN</keyword>
<keyword evidence="6 7" id="KW-0456">Lyase</keyword>
<sequence>MAGNTFGTIFRLTTFGESHGPALGGVIDGCPPGVPVTEALIQRDLDRRRPGAGGLTGTARKEPDAVRLLSGIFEGESTGTPIAFAIENTDQRSRDYEAAKNLLRPGHADGTYLAKYGRRDYRGGGRASARETAARVAGGAVAASLLSGRGIDVFAYTVEFGGLPATVIDAAGAADRPFCAPDPAVIPAWEARAKQAMGSGDSLGGIVEVTATGVPAGLGEPVFDKLDARLAYALMGIGAVKGVEIGVGFAAARLTGSTNNDPIVNPPESNNAGGILGGISNGQPVTVRAAIKPIPSIAVPQRTTDIAGNPAEIVVGGRHDRSAIPRVVPVIRAMVLLVVADFLLAQQAVRPVGAPWV</sequence>
<dbReference type="NCBIfam" id="NF003793">
    <property type="entry name" value="PRK05382.1"/>
    <property type="match status" value="1"/>
</dbReference>
<comment type="function">
    <text evidence="7">Catalyzes the anti-1,4-elimination of the C-3 phosphate and the C-6 proR hydrogen from 5-enolpyruvylshikimate-3-phosphate (EPSP) to yield chorismate, which is the branch point compound that serves as the starting substrate for the three terminal pathways of aromatic amino acid biosynthesis. This reaction introduces a second double bond into the aromatic ring system.</text>
</comment>
<feature type="binding site" evidence="7">
    <location>
        <position position="48"/>
    </location>
    <ligand>
        <name>NADP(+)</name>
        <dbReference type="ChEBI" id="CHEBI:58349"/>
    </ligand>
</feature>
<dbReference type="EC" id="4.2.3.5" evidence="3 7"/>
<evidence type="ECO:0000256" key="3">
    <source>
        <dbReference type="ARBA" id="ARBA00013036"/>
    </source>
</evidence>
<protein>
    <recommendedName>
        <fullName evidence="3 7">Chorismate synthase</fullName>
        <shortName evidence="7">CS</shortName>
        <ecNumber evidence="3 7">4.2.3.5</ecNumber>
    </recommendedName>
    <alternativeName>
        <fullName evidence="7">5-enolpyruvylshikimate-3-phosphate phospholyase</fullName>
    </alternativeName>
</protein>
<dbReference type="KEGG" id="dcb:C3Y92_01325"/>
<keyword evidence="7" id="KW-0285">Flavoprotein</keyword>
<dbReference type="PROSITE" id="PS00788">
    <property type="entry name" value="CHORISMATE_SYNTHASE_2"/>
    <property type="match status" value="1"/>
</dbReference>
<dbReference type="OrthoDB" id="9771806at2"/>
<accession>A0A4P6HJH5</accession>
<dbReference type="Gene3D" id="3.60.150.10">
    <property type="entry name" value="Chorismate synthase AroC"/>
    <property type="match status" value="1"/>
</dbReference>
<feature type="binding site" evidence="7">
    <location>
        <begin position="292"/>
        <end position="296"/>
    </location>
    <ligand>
        <name>FMN</name>
        <dbReference type="ChEBI" id="CHEBI:58210"/>
    </ligand>
</feature>
<dbReference type="RefSeq" id="WP_129348757.1">
    <property type="nucleotide sequence ID" value="NZ_CP026538.1"/>
</dbReference>
<evidence type="ECO:0000256" key="1">
    <source>
        <dbReference type="ARBA" id="ARBA00005044"/>
    </source>
</evidence>
<comment type="similarity">
    <text evidence="2 7 8">Belongs to the chorismate synthase family.</text>
</comment>
<evidence type="ECO:0000256" key="8">
    <source>
        <dbReference type="RuleBase" id="RU000605"/>
    </source>
</evidence>
<dbReference type="GO" id="GO:0010181">
    <property type="term" value="F:FMN binding"/>
    <property type="evidence" value="ECO:0007669"/>
    <property type="project" value="TreeGrafter"/>
</dbReference>
<proteinExistence type="inferred from homology"/>
<dbReference type="AlphaFoldDB" id="A0A4P6HJH5"/>
<comment type="subunit">
    <text evidence="7">Homotetramer.</text>
</comment>
<dbReference type="Pfam" id="PF01264">
    <property type="entry name" value="Chorismate_synt"/>
    <property type="match status" value="1"/>
</dbReference>
<keyword evidence="7" id="KW-0274">FAD</keyword>
<keyword evidence="5 7" id="KW-0057">Aromatic amino acid biosynthesis</keyword>
<gene>
    <name evidence="7" type="primary">aroC</name>
    <name evidence="9" type="ORF">C3Y92_01325</name>
</gene>
<dbReference type="GO" id="GO:0005829">
    <property type="term" value="C:cytosol"/>
    <property type="evidence" value="ECO:0007669"/>
    <property type="project" value="TreeGrafter"/>
</dbReference>
<evidence type="ECO:0000256" key="4">
    <source>
        <dbReference type="ARBA" id="ARBA00022605"/>
    </source>
</evidence>
<keyword evidence="4 7" id="KW-0028">Amino-acid biosynthesis</keyword>
<dbReference type="PROSITE" id="PS00787">
    <property type="entry name" value="CHORISMATE_SYNTHASE_1"/>
    <property type="match status" value="1"/>
</dbReference>
<comment type="catalytic activity">
    <reaction evidence="7 8">
        <text>5-O-(1-carboxyvinyl)-3-phosphoshikimate = chorismate + phosphate</text>
        <dbReference type="Rhea" id="RHEA:21020"/>
        <dbReference type="ChEBI" id="CHEBI:29748"/>
        <dbReference type="ChEBI" id="CHEBI:43474"/>
        <dbReference type="ChEBI" id="CHEBI:57701"/>
        <dbReference type="EC" id="4.2.3.5"/>
    </reaction>
</comment>
<organism evidence="9 10">
    <name type="scientific">Solidesulfovibrio carbinolicus</name>
    <dbReference type="NCBI Taxonomy" id="296842"/>
    <lineage>
        <taxon>Bacteria</taxon>
        <taxon>Pseudomonadati</taxon>
        <taxon>Thermodesulfobacteriota</taxon>
        <taxon>Desulfovibrionia</taxon>
        <taxon>Desulfovibrionales</taxon>
        <taxon>Desulfovibrionaceae</taxon>
        <taxon>Solidesulfovibrio</taxon>
    </lineage>
</organism>
<reference evidence="9 10" key="1">
    <citation type="submission" date="2018-02" db="EMBL/GenBank/DDBJ databases">
        <title>Genome sequence of Desulfovibrio carbinolicus DSM 3852.</title>
        <authorList>
            <person name="Wilbanks E."/>
            <person name="Skennerton C.T."/>
            <person name="Orphan V.J."/>
        </authorList>
    </citation>
    <scope>NUCLEOTIDE SEQUENCE [LARGE SCALE GENOMIC DNA]</scope>
    <source>
        <strain evidence="9 10">DSM 3852</strain>
    </source>
</reference>
<dbReference type="GO" id="GO:0009073">
    <property type="term" value="P:aromatic amino acid family biosynthetic process"/>
    <property type="evidence" value="ECO:0007669"/>
    <property type="project" value="UniProtKB-KW"/>
</dbReference>
<feature type="binding site" evidence="7">
    <location>
        <begin position="126"/>
        <end position="128"/>
    </location>
    <ligand>
        <name>FMN</name>
        <dbReference type="ChEBI" id="CHEBI:58210"/>
    </ligand>
</feature>
<evidence type="ECO:0000256" key="7">
    <source>
        <dbReference type="HAMAP-Rule" id="MF_00300"/>
    </source>
</evidence>
<evidence type="ECO:0000256" key="5">
    <source>
        <dbReference type="ARBA" id="ARBA00023141"/>
    </source>
</evidence>
<keyword evidence="10" id="KW-1185">Reference proteome</keyword>
<name>A0A4P6HJH5_9BACT</name>
<keyword evidence="7" id="KW-0521">NADP</keyword>
<dbReference type="InterPro" id="IPR000453">
    <property type="entry name" value="Chorismate_synth"/>
</dbReference>
<dbReference type="PANTHER" id="PTHR21085:SF0">
    <property type="entry name" value="CHORISMATE SYNTHASE"/>
    <property type="match status" value="1"/>
</dbReference>
<dbReference type="PANTHER" id="PTHR21085">
    <property type="entry name" value="CHORISMATE SYNTHASE"/>
    <property type="match status" value="1"/>
</dbReference>
<dbReference type="GO" id="GO:0008652">
    <property type="term" value="P:amino acid biosynthetic process"/>
    <property type="evidence" value="ECO:0007669"/>
    <property type="project" value="UniProtKB-KW"/>
</dbReference>
<comment type="cofactor">
    <cofactor evidence="7 8">
        <name>FMNH2</name>
        <dbReference type="ChEBI" id="CHEBI:57618"/>
    </cofactor>
    <text evidence="7 8">Reduced FMN (FMNH(2)).</text>
</comment>
<evidence type="ECO:0000313" key="9">
    <source>
        <dbReference type="EMBL" id="QAZ65950.1"/>
    </source>
</evidence>
<evidence type="ECO:0000256" key="2">
    <source>
        <dbReference type="ARBA" id="ARBA00008014"/>
    </source>
</evidence>
<evidence type="ECO:0000313" key="10">
    <source>
        <dbReference type="Proteomes" id="UP000293296"/>
    </source>
</evidence>
<dbReference type="GO" id="GO:0004107">
    <property type="term" value="F:chorismate synthase activity"/>
    <property type="evidence" value="ECO:0007669"/>
    <property type="project" value="UniProtKB-UniRule"/>
</dbReference>
<dbReference type="InterPro" id="IPR035904">
    <property type="entry name" value="Chorismate_synth_AroC_sf"/>
</dbReference>
<dbReference type="Proteomes" id="UP000293296">
    <property type="component" value="Chromosome"/>
</dbReference>